<dbReference type="RefSeq" id="WP_289505173.1">
    <property type="nucleotide sequence ID" value="NZ_CP116805.1"/>
</dbReference>
<dbReference type="KEGG" id="gso:PH603_06300"/>
<evidence type="ECO:0000313" key="2">
    <source>
        <dbReference type="Proteomes" id="UP001217500"/>
    </source>
</evidence>
<proteinExistence type="predicted"/>
<dbReference type="EMBL" id="CP116805">
    <property type="protein sequence ID" value="WCL55368.1"/>
    <property type="molecule type" value="Genomic_DNA"/>
</dbReference>
<sequence length="209" mass="23128">MLIDTAVFLERIPGDAKRLLTRSVDAWLDAARKRGSMPTRQDMGPAQLRGISEYVSLFDYDGQSKLIFRLASRDIIARLRQAPIGFNSLDILSPALRPTIERRLQLAASQPCGYAPCYLVQDPKGDQHLSITIMLPLAGDVPDKADHYMRVEYIGNLIDWSPHSRDEVFVDKAGSFGTAFDLGHGLPAEFSDEMQQSTALMNAGSSDSE</sequence>
<reference evidence="1" key="1">
    <citation type="submission" date="2023-01" db="EMBL/GenBank/DDBJ databases">
        <title>The genome sequence of Kordiimonadaceae bacterium 6D33.</title>
        <authorList>
            <person name="Liu Y."/>
        </authorList>
    </citation>
    <scope>NUCLEOTIDE SEQUENCE</scope>
    <source>
        <strain evidence="1">6D33</strain>
    </source>
</reference>
<gene>
    <name evidence="1" type="ORF">PH603_06300</name>
</gene>
<protein>
    <submittedName>
        <fullName evidence="1">PAS domain-containing protein</fullName>
    </submittedName>
</protein>
<dbReference type="AlphaFoldDB" id="A0AAE9XW59"/>
<dbReference type="Proteomes" id="UP001217500">
    <property type="component" value="Chromosome"/>
</dbReference>
<keyword evidence="2" id="KW-1185">Reference proteome</keyword>
<accession>A0AAE9XW59</accession>
<name>A0AAE9XW59_9PROT</name>
<organism evidence="1 2">
    <name type="scientific">Gimibacter soli</name>
    <dbReference type="NCBI Taxonomy" id="3024400"/>
    <lineage>
        <taxon>Bacteria</taxon>
        <taxon>Pseudomonadati</taxon>
        <taxon>Pseudomonadota</taxon>
        <taxon>Alphaproteobacteria</taxon>
        <taxon>Kordiimonadales</taxon>
        <taxon>Temperatibacteraceae</taxon>
        <taxon>Gimibacter</taxon>
    </lineage>
</organism>
<evidence type="ECO:0000313" key="1">
    <source>
        <dbReference type="EMBL" id="WCL55368.1"/>
    </source>
</evidence>